<dbReference type="GO" id="GO:0004476">
    <property type="term" value="F:mannose-6-phosphate isomerase activity"/>
    <property type="evidence" value="ECO:0007669"/>
    <property type="project" value="InterPro"/>
</dbReference>
<dbReference type="PROSITE" id="PS51464">
    <property type="entry name" value="SIS"/>
    <property type="match status" value="1"/>
</dbReference>
<organism evidence="4 5">
    <name type="scientific">Pyrobaculum ferrireducens</name>
    <dbReference type="NCBI Taxonomy" id="1104324"/>
    <lineage>
        <taxon>Archaea</taxon>
        <taxon>Thermoproteota</taxon>
        <taxon>Thermoprotei</taxon>
        <taxon>Thermoproteales</taxon>
        <taxon>Thermoproteaceae</taxon>
        <taxon>Pyrobaculum</taxon>
    </lineage>
</organism>
<dbReference type="BioCyc" id="PSP1104324:GJSN-2813-MONOMER"/>
<evidence type="ECO:0000259" key="3">
    <source>
        <dbReference type="PROSITE" id="PS51464"/>
    </source>
</evidence>
<dbReference type="eggNOG" id="arCOG00052">
    <property type="taxonomic scope" value="Archaea"/>
</dbReference>
<dbReference type="Gene3D" id="3.40.50.10490">
    <property type="entry name" value="Glucose-6-phosphate isomerase like protein, domain 1"/>
    <property type="match status" value="2"/>
</dbReference>
<dbReference type="InterPro" id="IPR046348">
    <property type="entry name" value="SIS_dom_sf"/>
</dbReference>
<dbReference type="STRING" id="1104324.P186_2875"/>
<dbReference type="Pfam" id="PF10432">
    <property type="entry name" value="bact-PGI_C"/>
    <property type="match status" value="1"/>
</dbReference>
<gene>
    <name evidence="4" type="ORF">P186_2875</name>
</gene>
<feature type="domain" description="SIS" evidence="3">
    <location>
        <begin position="28"/>
        <end position="166"/>
    </location>
</feature>
<sequence length="303" mass="33572">MVTKMLEDYTNWERYILRSVDIPTTYSIDGEVVKIEPSPRLYISGMGGSGVVADLVRDLSTVWNWDIEVIPVKDYFLKTRDGLLIAVSYSGNTIETLYTVEQAKKKRIPTIAVTTGGRLAQMGIPTVIVPKASAPRAALPQLLTAALHIVKKIYGVGVEMPESLEPPSDPLIHSLVETFQKRPTIVAPESMRGVAYRVKNEFNENSKIEPSVEILPEAHHNWIEGSERPVVALTSPHIPKEHQDRVKATVEIIGGTLYAVEMHLRGVLSFLRDVGIASIKLAEARGVNPLATPRIDALKRRLQ</sequence>
<keyword evidence="5" id="KW-1185">Reference proteome</keyword>
<dbReference type="GO" id="GO:1901135">
    <property type="term" value="P:carbohydrate derivative metabolic process"/>
    <property type="evidence" value="ECO:0007669"/>
    <property type="project" value="InterPro"/>
</dbReference>
<accession>G7VFP5</accession>
<dbReference type="KEGG" id="pyr:P186_2875"/>
<evidence type="ECO:0000313" key="4">
    <source>
        <dbReference type="EMBL" id="AET34251.1"/>
    </source>
</evidence>
<dbReference type="InterPro" id="IPR001347">
    <property type="entry name" value="SIS_dom"/>
</dbReference>
<dbReference type="CDD" id="cd05637">
    <property type="entry name" value="SIS_PGI_PMI_2"/>
    <property type="match status" value="1"/>
</dbReference>
<evidence type="ECO:0000256" key="2">
    <source>
        <dbReference type="ARBA" id="ARBA00023235"/>
    </source>
</evidence>
<dbReference type="GO" id="GO:0005975">
    <property type="term" value="P:carbohydrate metabolic process"/>
    <property type="evidence" value="ECO:0007669"/>
    <property type="project" value="InterPro"/>
</dbReference>
<dbReference type="NCBIfam" id="TIGR02128">
    <property type="entry name" value="G6PI_arch"/>
    <property type="match status" value="1"/>
</dbReference>
<dbReference type="AlphaFoldDB" id="G7VFP5"/>
<dbReference type="GO" id="GO:0004347">
    <property type="term" value="F:glucose-6-phosphate isomerase activity"/>
    <property type="evidence" value="ECO:0007669"/>
    <property type="project" value="InterPro"/>
</dbReference>
<reference evidence="4 5" key="1">
    <citation type="journal article" date="2012" name="J. Bacteriol.">
        <title>Complete genome sequence of strain 1860, a crenarchaeon of the genus pyrobaculum able to grow with various electron acceptors.</title>
        <authorList>
            <person name="Mardanov A.V."/>
            <person name="Gumerov V.M."/>
            <person name="Slobodkina G.B."/>
            <person name="Beletsky A.V."/>
            <person name="Bonch-Osmolovskaya E.A."/>
            <person name="Ravin N.V."/>
            <person name="Skryabin K.G."/>
        </authorList>
    </citation>
    <scope>NUCLEOTIDE SEQUENCE [LARGE SCALE GENOMIC DNA]</scope>
    <source>
        <strain evidence="4 5">1860</strain>
    </source>
</reference>
<dbReference type="InterPro" id="IPR035484">
    <property type="entry name" value="SIS_PGI/PMI_1"/>
</dbReference>
<evidence type="ECO:0000313" key="5">
    <source>
        <dbReference type="Proteomes" id="UP000005867"/>
    </source>
</evidence>
<dbReference type="EMBL" id="CP003098">
    <property type="protein sequence ID" value="AET34251.1"/>
    <property type="molecule type" value="Genomic_DNA"/>
</dbReference>
<dbReference type="CDD" id="cd05017">
    <property type="entry name" value="SIS_PGI_PMI_1"/>
    <property type="match status" value="1"/>
</dbReference>
<dbReference type="SUPFAM" id="SSF53697">
    <property type="entry name" value="SIS domain"/>
    <property type="match status" value="1"/>
</dbReference>
<dbReference type="HOGENOM" id="CLU_059687_0_1_2"/>
<dbReference type="InterPro" id="IPR019490">
    <property type="entry name" value="Glu6P/Mann6P_isomerase_C"/>
</dbReference>
<evidence type="ECO:0000256" key="1">
    <source>
        <dbReference type="ARBA" id="ARBA00010523"/>
    </source>
</evidence>
<protein>
    <submittedName>
        <fullName evidence="4">Bifunctional phosphoglucose/phosphomannose isomerase</fullName>
    </submittedName>
</protein>
<keyword evidence="2 4" id="KW-0413">Isomerase</keyword>
<proteinExistence type="inferred from homology"/>
<dbReference type="GO" id="GO:0097367">
    <property type="term" value="F:carbohydrate derivative binding"/>
    <property type="evidence" value="ECO:0007669"/>
    <property type="project" value="InterPro"/>
</dbReference>
<dbReference type="Proteomes" id="UP000005867">
    <property type="component" value="Chromosome"/>
</dbReference>
<comment type="similarity">
    <text evidence="1">Belongs to the PGI/PMI family.</text>
</comment>
<name>G7VFP5_9CREN</name>